<organism evidence="9 10">
    <name type="scientific">Batillaria attramentaria</name>
    <dbReference type="NCBI Taxonomy" id="370345"/>
    <lineage>
        <taxon>Eukaryota</taxon>
        <taxon>Metazoa</taxon>
        <taxon>Spiralia</taxon>
        <taxon>Lophotrochozoa</taxon>
        <taxon>Mollusca</taxon>
        <taxon>Gastropoda</taxon>
        <taxon>Caenogastropoda</taxon>
        <taxon>Sorbeoconcha</taxon>
        <taxon>Cerithioidea</taxon>
        <taxon>Batillariidae</taxon>
        <taxon>Batillaria</taxon>
    </lineage>
</organism>
<keyword evidence="7" id="KW-1133">Transmembrane helix</keyword>
<evidence type="ECO:0000259" key="8">
    <source>
        <dbReference type="PROSITE" id="PS51800"/>
    </source>
</evidence>
<dbReference type="Proteomes" id="UP001519460">
    <property type="component" value="Unassembled WGS sequence"/>
</dbReference>
<dbReference type="InterPro" id="IPR036236">
    <property type="entry name" value="Znf_C2H2_sf"/>
</dbReference>
<dbReference type="PANTHER" id="PTHR24291">
    <property type="entry name" value="CYTOCHROME P450 FAMILY 4"/>
    <property type="match status" value="1"/>
</dbReference>
<dbReference type="InterPro" id="IPR001128">
    <property type="entry name" value="Cyt_P450"/>
</dbReference>
<dbReference type="PANTHER" id="PTHR24291:SF175">
    <property type="entry name" value="CYTOCHROME P450"/>
    <property type="match status" value="1"/>
</dbReference>
<evidence type="ECO:0000256" key="5">
    <source>
        <dbReference type="PIRSR" id="PIRSR602401-1"/>
    </source>
</evidence>
<feature type="region of interest" description="Disordered" evidence="6">
    <location>
        <begin position="88"/>
        <end position="114"/>
    </location>
</feature>
<accession>A0ABD0KP05</accession>
<evidence type="ECO:0000256" key="1">
    <source>
        <dbReference type="ARBA" id="ARBA00010617"/>
    </source>
</evidence>
<dbReference type="EMBL" id="JACVVK020000144">
    <property type="protein sequence ID" value="KAK7488966.1"/>
    <property type="molecule type" value="Genomic_DNA"/>
</dbReference>
<evidence type="ECO:0000256" key="2">
    <source>
        <dbReference type="ARBA" id="ARBA00022723"/>
    </source>
</evidence>
<gene>
    <name evidence="9" type="ORF">BaRGS_00019770</name>
</gene>
<keyword evidence="7" id="KW-0472">Membrane</keyword>
<reference evidence="9 10" key="1">
    <citation type="journal article" date="2023" name="Sci. Data">
        <title>Genome assembly of the Korean intertidal mud-creeper Batillaria attramentaria.</title>
        <authorList>
            <person name="Patra A.K."/>
            <person name="Ho P.T."/>
            <person name="Jun S."/>
            <person name="Lee S.J."/>
            <person name="Kim Y."/>
            <person name="Won Y.J."/>
        </authorList>
    </citation>
    <scope>NUCLEOTIDE SEQUENCE [LARGE SCALE GENOMIC DNA]</scope>
    <source>
        <strain evidence="9">Wonlab-2016</strain>
    </source>
</reference>
<evidence type="ECO:0000256" key="4">
    <source>
        <dbReference type="ARBA" id="ARBA00022833"/>
    </source>
</evidence>
<dbReference type="InterPro" id="IPR050196">
    <property type="entry name" value="Cytochrome_P450_Monoox"/>
</dbReference>
<evidence type="ECO:0000313" key="9">
    <source>
        <dbReference type="EMBL" id="KAK7488966.1"/>
    </source>
</evidence>
<keyword evidence="5" id="KW-0408">Iron</keyword>
<dbReference type="SUPFAM" id="SSF57667">
    <property type="entry name" value="beta-beta-alpha zinc fingers"/>
    <property type="match status" value="1"/>
</dbReference>
<evidence type="ECO:0000313" key="10">
    <source>
        <dbReference type="Proteomes" id="UP001519460"/>
    </source>
</evidence>
<evidence type="ECO:0000256" key="6">
    <source>
        <dbReference type="SAM" id="MobiDB-lite"/>
    </source>
</evidence>
<dbReference type="InterPro" id="IPR036396">
    <property type="entry name" value="Cyt_P450_sf"/>
</dbReference>
<dbReference type="AlphaFoldDB" id="A0ABD0KP05"/>
<dbReference type="Gene3D" id="1.10.630.10">
    <property type="entry name" value="Cytochrome P450"/>
    <property type="match status" value="1"/>
</dbReference>
<dbReference type="Pfam" id="PF05253">
    <property type="entry name" value="zf-U11-48K"/>
    <property type="match status" value="1"/>
</dbReference>
<feature type="domain" description="CHHC U11-48K-type" evidence="8">
    <location>
        <begin position="12"/>
        <end position="39"/>
    </location>
</feature>
<dbReference type="PRINTS" id="PR00385">
    <property type="entry name" value="P450"/>
</dbReference>
<name>A0ABD0KP05_9CAEN</name>
<keyword evidence="10" id="KW-1185">Reference proteome</keyword>
<dbReference type="Pfam" id="PF00067">
    <property type="entry name" value="p450"/>
    <property type="match status" value="1"/>
</dbReference>
<dbReference type="PRINTS" id="PR00463">
    <property type="entry name" value="EP450I"/>
</dbReference>
<evidence type="ECO:0000256" key="3">
    <source>
        <dbReference type="ARBA" id="ARBA00022771"/>
    </source>
</evidence>
<protein>
    <recommendedName>
        <fullName evidence="8">CHHC U11-48K-type domain-containing protein</fullName>
    </recommendedName>
</protein>
<keyword evidence="4" id="KW-0862">Zinc</keyword>
<comment type="cofactor">
    <cofactor evidence="5">
        <name>heme</name>
        <dbReference type="ChEBI" id="CHEBI:30413"/>
    </cofactor>
</comment>
<feature type="binding site" description="axial binding residue" evidence="5">
    <location>
        <position position="817"/>
    </location>
    <ligand>
        <name>heme</name>
        <dbReference type="ChEBI" id="CHEBI:30413"/>
    </ligand>
    <ligandPart>
        <name>Fe</name>
        <dbReference type="ChEBI" id="CHEBI:18248"/>
    </ligandPart>
</feature>
<keyword evidence="2 5" id="KW-0479">Metal-binding</keyword>
<evidence type="ECO:0000256" key="7">
    <source>
        <dbReference type="SAM" id="Phobius"/>
    </source>
</evidence>
<dbReference type="PROSITE" id="PS51800">
    <property type="entry name" value="ZF_CHHC_U11_48K"/>
    <property type="match status" value="1"/>
</dbReference>
<dbReference type="GO" id="GO:0008270">
    <property type="term" value="F:zinc ion binding"/>
    <property type="evidence" value="ECO:0007669"/>
    <property type="project" value="UniProtKB-KW"/>
</dbReference>
<feature type="transmembrane region" description="Helical" evidence="7">
    <location>
        <begin position="379"/>
        <end position="401"/>
    </location>
</feature>
<sequence>MAEYQINNPEDLIECPYNKAHMIRASRMQYHLMKCRKIYRPIQELEWMLTCWNGDISTMSPNQSQLQTPLGRKISLEMFGARMDPLKPAGRGSTQGSTASLNGSQFTGKPSGVGRGVLGIRPGMPGVLARGDGGVGPVGFASGAPGVAGYSAAGTATAVSTIRGSRPLSSQLVSQPTHSLSLSTGRGQTLSMDTSCNNPRQEVNAYAVNGLGNHAAMGATGGSETEEEGGQFVDTPAWVGGGYHTSPGAPGFFDAGYAMGDAPGSYPRLVPGASSSSSSSSVMASESEASISSSTEEIQKSLKKVRKALRQIDSLENKRSQGIKLNPAEESKVSRKWALETEEAELQNKLEVLRMIDTVLRHIGEVYSYAQRELTWRVVLIYGGILLASWVVSKLFVLPYISPLRKMPGRPMGNIFLGCLPEIMRKEAIDPYYDWVKEMKTGMIRYRQLFGAQRVLIADADALKYVLVTNAKNYPRPYFLFGFFTRIVGRSLLTLEGQEHSVQRRLCNTAFRLPCLQGLLPTFQKHTERLCQRWRKEIKNHKEGPTVVEIQSSLSSLTFDIISESGFGHKSNAVEDPQDAMSSAFNYILTPKGSRLLRIVLPRLSRMIPSEANRKFESSLSLLHSLIGKMIDGKKDAMEKKSNAASAPDLLERLLSAVDIETGMGLSQLQLRDHVMTFMLAGHETTASTLSWILLVLSQRPDIQQKAREEVMSELPGSGQPITYQDLEKLTYVTCVVKETLRLYPPAPVIMREAAQDDVVCGYAIPQGTVVTISIGALHRNPAYWDRPEEFRPERFLDESSIPFYTYQPFICGPHMCIGYKFALLELKMSLAVLLRQFEFSPLPDVTYRKKQLVTMRPDPPLKLHIRCLA</sequence>
<comment type="similarity">
    <text evidence="1">Belongs to the cytochrome P450 family.</text>
</comment>
<comment type="caution">
    <text evidence="9">The sequence shown here is derived from an EMBL/GenBank/DDBJ whole genome shotgun (WGS) entry which is preliminary data.</text>
</comment>
<keyword evidence="3" id="KW-0863">Zinc-finger</keyword>
<dbReference type="InterPro" id="IPR002401">
    <property type="entry name" value="Cyt_P450_E_grp-I"/>
</dbReference>
<keyword evidence="7" id="KW-0812">Transmembrane</keyword>
<proteinExistence type="inferred from homology"/>
<feature type="region of interest" description="Disordered" evidence="6">
    <location>
        <begin position="168"/>
        <end position="192"/>
    </location>
</feature>
<feature type="compositionally biased region" description="Polar residues" evidence="6">
    <location>
        <begin position="92"/>
        <end position="108"/>
    </location>
</feature>
<dbReference type="InterPro" id="IPR022776">
    <property type="entry name" value="TRM13/UPF0224_CHHC_Znf_dom"/>
</dbReference>
<dbReference type="SUPFAM" id="SSF48264">
    <property type="entry name" value="Cytochrome P450"/>
    <property type="match status" value="1"/>
</dbReference>
<keyword evidence="5" id="KW-0349">Heme</keyword>